<evidence type="ECO:0000313" key="1">
    <source>
        <dbReference type="EMBL" id="MBO0933791.1"/>
    </source>
</evidence>
<sequence>MTKKLFLAGWEVHLNGDEQCQRFLQTQVTTEAVVHSDFGGLELVFTDEKLTQAFNWNYSKKSEKPLKSDELGLLIPTLTPNPLLYAVEDPDGVHQLGGELPAGFALPFSSCVVPFQYLGFISDRDPNFAWLPFTIHLTCPIYLDIDKVFLDYADPLKPVLLNREAVEAVGTAYDEDLDEDTEIVYNTEKFNFSLQTGYSGSNQAGIPSWLQFPTIPVCPKSGKTMKFLCQLTTGPEANRTNVNAKNESFTRYYDCMNFWGDGSLYVFVEPTARTACYLIQNT</sequence>
<protein>
    <submittedName>
        <fullName evidence="1">Uncharacterized protein</fullName>
    </submittedName>
</protein>
<organism evidence="1 2">
    <name type="scientific">Fibrella aquatilis</name>
    <dbReference type="NCBI Taxonomy" id="2817059"/>
    <lineage>
        <taxon>Bacteria</taxon>
        <taxon>Pseudomonadati</taxon>
        <taxon>Bacteroidota</taxon>
        <taxon>Cytophagia</taxon>
        <taxon>Cytophagales</taxon>
        <taxon>Spirosomataceae</taxon>
        <taxon>Fibrella</taxon>
    </lineage>
</organism>
<name>A0A939K268_9BACT</name>
<gene>
    <name evidence="1" type="ORF">J2I48_22475</name>
</gene>
<proteinExistence type="predicted"/>
<dbReference type="EMBL" id="JAFMYU010000022">
    <property type="protein sequence ID" value="MBO0933791.1"/>
    <property type="molecule type" value="Genomic_DNA"/>
</dbReference>
<evidence type="ECO:0000313" key="2">
    <source>
        <dbReference type="Proteomes" id="UP000664795"/>
    </source>
</evidence>
<comment type="caution">
    <text evidence="1">The sequence shown here is derived from an EMBL/GenBank/DDBJ whole genome shotgun (WGS) entry which is preliminary data.</text>
</comment>
<accession>A0A939K268</accession>
<dbReference type="Proteomes" id="UP000664795">
    <property type="component" value="Unassembled WGS sequence"/>
</dbReference>
<dbReference type="AlphaFoldDB" id="A0A939K268"/>
<keyword evidence="2" id="KW-1185">Reference proteome</keyword>
<dbReference type="RefSeq" id="WP_207337754.1">
    <property type="nucleotide sequence ID" value="NZ_JAFMYU010000022.1"/>
</dbReference>
<reference evidence="1 2" key="1">
    <citation type="submission" date="2021-03" db="EMBL/GenBank/DDBJ databases">
        <title>Fibrella sp. HMF5036 genome sequencing and assembly.</title>
        <authorList>
            <person name="Kang H."/>
            <person name="Kim H."/>
            <person name="Bae S."/>
            <person name="Joh K."/>
        </authorList>
    </citation>
    <scope>NUCLEOTIDE SEQUENCE [LARGE SCALE GENOMIC DNA]</scope>
    <source>
        <strain evidence="1 2">HMF5036</strain>
    </source>
</reference>